<evidence type="ECO:0008006" key="4">
    <source>
        <dbReference type="Google" id="ProtNLM"/>
    </source>
</evidence>
<dbReference type="RefSeq" id="WP_146104889.1">
    <property type="nucleotide sequence ID" value="NZ_CP150662.1"/>
</dbReference>
<dbReference type="InterPro" id="IPR006116">
    <property type="entry name" value="NT_2-5OAS_ClassI-CCAase"/>
</dbReference>
<comment type="caution">
    <text evidence="2">The sequence shown here is derived from an EMBL/GenBank/DDBJ whole genome shotgun (WGS) entry which is preliminary data.</text>
</comment>
<dbReference type="CDD" id="cd05400">
    <property type="entry name" value="NT_2-5OAS_ClassI-CCAase"/>
    <property type="match status" value="1"/>
</dbReference>
<organism evidence="2 3">
    <name type="scientific">Polaribacter gangjinensis</name>
    <dbReference type="NCBI Taxonomy" id="574710"/>
    <lineage>
        <taxon>Bacteria</taxon>
        <taxon>Pseudomonadati</taxon>
        <taxon>Bacteroidota</taxon>
        <taxon>Flavobacteriia</taxon>
        <taxon>Flavobacteriales</taxon>
        <taxon>Flavobacteriaceae</taxon>
    </lineage>
</organism>
<accession>A0A2S7WA70</accession>
<evidence type="ECO:0000313" key="3">
    <source>
        <dbReference type="Proteomes" id="UP000237608"/>
    </source>
</evidence>
<dbReference type="AlphaFoldDB" id="A0A2S7WA70"/>
<dbReference type="GO" id="GO:0051607">
    <property type="term" value="P:defense response to virus"/>
    <property type="evidence" value="ECO:0007669"/>
    <property type="project" value="UniProtKB-KW"/>
</dbReference>
<gene>
    <name evidence="2" type="ORF">BTO13_04250</name>
</gene>
<dbReference type="InterPro" id="IPR043519">
    <property type="entry name" value="NT_sf"/>
</dbReference>
<dbReference type="OrthoDB" id="1433382at2"/>
<dbReference type="SUPFAM" id="SSF81301">
    <property type="entry name" value="Nucleotidyltransferase"/>
    <property type="match status" value="1"/>
</dbReference>
<dbReference type="Proteomes" id="UP000237608">
    <property type="component" value="Unassembled WGS sequence"/>
</dbReference>
<dbReference type="Gene3D" id="3.30.460.10">
    <property type="entry name" value="Beta Polymerase, domain 2"/>
    <property type="match status" value="1"/>
</dbReference>
<sequence>MDSNMYLETILNKYAPRSLDSYTLNILLLKSDLQKWASSCYISILNSGSRAKGTAISIASDVDYLISLTSDCNANNGGLKSIYDSLYNHLRTKYNPVRKQNVSFRIKIGNLEVDITPARKQSGNTNDHWLYVSKQDTWKQTNIQKHINDISGSGRLNEIKLLKIWRELNGLDFPSIYLEYLSISSLSGKSKDASKLSDNFIFLLRELAKDTNNPLNSRIVDPANSNNILSDLLTATEKKAIISKAKTSCGKQYWKDIVW</sequence>
<keyword evidence="1" id="KW-0051">Antiviral defense</keyword>
<dbReference type="GO" id="GO:0016779">
    <property type="term" value="F:nucleotidyltransferase activity"/>
    <property type="evidence" value="ECO:0007669"/>
    <property type="project" value="InterPro"/>
</dbReference>
<evidence type="ECO:0000313" key="2">
    <source>
        <dbReference type="EMBL" id="PQJ74518.1"/>
    </source>
</evidence>
<reference evidence="2 3" key="1">
    <citation type="submission" date="2016-12" db="EMBL/GenBank/DDBJ databases">
        <title>Trade-off between light-utilization and light-protection in marine flavobacteria.</title>
        <authorList>
            <person name="Kumagai Y."/>
            <person name="Yoshizawa S."/>
            <person name="Kogure K."/>
            <person name="Iwasaki W."/>
        </authorList>
    </citation>
    <scope>NUCLEOTIDE SEQUENCE [LARGE SCALE GENOMIC DNA]</scope>
    <source>
        <strain evidence="2 3">KCTC 22729</strain>
    </source>
</reference>
<dbReference type="EMBL" id="MSCL01000001">
    <property type="protein sequence ID" value="PQJ74518.1"/>
    <property type="molecule type" value="Genomic_DNA"/>
</dbReference>
<protein>
    <recommendedName>
        <fullName evidence="4">Nucleotidyltransferase</fullName>
    </recommendedName>
</protein>
<name>A0A2S7WA70_9FLAO</name>
<proteinExistence type="predicted"/>
<keyword evidence="3" id="KW-1185">Reference proteome</keyword>
<dbReference type="Pfam" id="PF18144">
    <property type="entry name" value="SMODS"/>
    <property type="match status" value="1"/>
</dbReference>
<evidence type="ECO:0000256" key="1">
    <source>
        <dbReference type="ARBA" id="ARBA00023118"/>
    </source>
</evidence>